<keyword evidence="6" id="KW-0411">Iron-sulfur</keyword>
<feature type="domain" description="4Fe-4S ferredoxin-type" evidence="7">
    <location>
        <begin position="101"/>
        <end position="134"/>
    </location>
</feature>
<dbReference type="Pfam" id="PF13187">
    <property type="entry name" value="Fer4_9"/>
    <property type="match status" value="1"/>
</dbReference>
<dbReference type="CDD" id="cd10550">
    <property type="entry name" value="DMSOR_beta_like"/>
    <property type="match status" value="1"/>
</dbReference>
<protein>
    <submittedName>
        <fullName evidence="8">4Fe-4S dicluster domain-containing protein</fullName>
    </submittedName>
</protein>
<keyword evidence="1" id="KW-0813">Transport</keyword>
<reference evidence="8" key="1">
    <citation type="journal article" date="2020" name="mSystems">
        <title>Genome- and Community-Level Interaction Insights into Carbon Utilization and Element Cycling Functions of Hydrothermarchaeota in Hydrothermal Sediment.</title>
        <authorList>
            <person name="Zhou Z."/>
            <person name="Liu Y."/>
            <person name="Xu W."/>
            <person name="Pan J."/>
            <person name="Luo Z.H."/>
            <person name="Li M."/>
        </authorList>
    </citation>
    <scope>NUCLEOTIDE SEQUENCE [LARGE SCALE GENOMIC DNA]</scope>
    <source>
        <strain evidence="8">SpSt-885</strain>
    </source>
</reference>
<gene>
    <name evidence="8" type="ORF">ENW83_06060</name>
</gene>
<feature type="domain" description="4Fe-4S ferredoxin-type" evidence="7">
    <location>
        <begin position="43"/>
        <end position="73"/>
    </location>
</feature>
<keyword evidence="5" id="KW-0408">Iron</keyword>
<accession>A0A7J3SM96</accession>
<dbReference type="PROSITE" id="PS00198">
    <property type="entry name" value="4FE4S_FER_1"/>
    <property type="match status" value="1"/>
</dbReference>
<evidence type="ECO:0000256" key="5">
    <source>
        <dbReference type="ARBA" id="ARBA00023004"/>
    </source>
</evidence>
<dbReference type="EMBL" id="DTLS01000174">
    <property type="protein sequence ID" value="HGZ60741.1"/>
    <property type="molecule type" value="Genomic_DNA"/>
</dbReference>
<dbReference type="Gene3D" id="3.30.70.20">
    <property type="match status" value="3"/>
</dbReference>
<name>A0A7J3SM96_9CREN</name>
<dbReference type="GO" id="GO:0016491">
    <property type="term" value="F:oxidoreductase activity"/>
    <property type="evidence" value="ECO:0007669"/>
    <property type="project" value="UniProtKB-ARBA"/>
</dbReference>
<dbReference type="PANTHER" id="PTHR42859">
    <property type="entry name" value="OXIDOREDUCTASE"/>
    <property type="match status" value="1"/>
</dbReference>
<dbReference type="AlphaFoldDB" id="A0A7J3SM96"/>
<evidence type="ECO:0000313" key="8">
    <source>
        <dbReference type="EMBL" id="HGZ60741.1"/>
    </source>
</evidence>
<evidence type="ECO:0000256" key="6">
    <source>
        <dbReference type="ARBA" id="ARBA00023014"/>
    </source>
</evidence>
<dbReference type="GO" id="GO:0046872">
    <property type="term" value="F:metal ion binding"/>
    <property type="evidence" value="ECO:0007669"/>
    <property type="project" value="UniProtKB-KW"/>
</dbReference>
<keyword evidence="3" id="KW-0479">Metal-binding</keyword>
<dbReference type="InterPro" id="IPR050294">
    <property type="entry name" value="RnfB_subfamily"/>
</dbReference>
<dbReference type="GO" id="GO:0051539">
    <property type="term" value="F:4 iron, 4 sulfur cluster binding"/>
    <property type="evidence" value="ECO:0007669"/>
    <property type="project" value="UniProtKB-KW"/>
</dbReference>
<dbReference type="PROSITE" id="PS51379">
    <property type="entry name" value="4FE4S_FER_2"/>
    <property type="match status" value="3"/>
</dbReference>
<dbReference type="PANTHER" id="PTHR42859:SF10">
    <property type="entry name" value="DIMETHYLSULFOXIDE REDUCTASE CHAIN B"/>
    <property type="match status" value="1"/>
</dbReference>
<keyword evidence="4" id="KW-0249">Electron transport</keyword>
<proteinExistence type="predicted"/>
<dbReference type="SUPFAM" id="SSF54862">
    <property type="entry name" value="4Fe-4S ferredoxins"/>
    <property type="match status" value="1"/>
</dbReference>
<evidence type="ECO:0000259" key="7">
    <source>
        <dbReference type="PROSITE" id="PS51379"/>
    </source>
</evidence>
<evidence type="ECO:0000256" key="4">
    <source>
        <dbReference type="ARBA" id="ARBA00022982"/>
    </source>
</evidence>
<keyword evidence="2" id="KW-0004">4Fe-4S</keyword>
<evidence type="ECO:0000256" key="1">
    <source>
        <dbReference type="ARBA" id="ARBA00022448"/>
    </source>
</evidence>
<evidence type="ECO:0000256" key="2">
    <source>
        <dbReference type="ARBA" id="ARBA00022485"/>
    </source>
</evidence>
<sequence length="154" mass="17054">MKILVIDREKCTGCRRCELACSFRHFKTYSLARARLHVVHTHGRESEGPVVCTQCGLCEVACPVEGAIIRKAGVVLVTVKCDPTKCVQECIAACPFGVIHFDPKLNKMIKCDLCGGFPACVEACQWNAIQYIEAGAPYALNNKRLIQVRSEKVR</sequence>
<comment type="caution">
    <text evidence="8">The sequence shown here is derived from an EMBL/GenBank/DDBJ whole genome shotgun (WGS) entry which is preliminary data.</text>
</comment>
<organism evidence="8">
    <name type="scientific">Fervidicoccus fontis</name>
    <dbReference type="NCBI Taxonomy" id="683846"/>
    <lineage>
        <taxon>Archaea</taxon>
        <taxon>Thermoproteota</taxon>
        <taxon>Thermoprotei</taxon>
        <taxon>Fervidicoccales</taxon>
        <taxon>Fervidicoccaceae</taxon>
        <taxon>Fervidicoccus</taxon>
    </lineage>
</organism>
<dbReference type="InterPro" id="IPR017896">
    <property type="entry name" value="4Fe4S_Fe-S-bd"/>
</dbReference>
<evidence type="ECO:0000256" key="3">
    <source>
        <dbReference type="ARBA" id="ARBA00022723"/>
    </source>
</evidence>
<feature type="domain" description="4Fe-4S ferredoxin-type" evidence="7">
    <location>
        <begin position="2"/>
        <end position="31"/>
    </location>
</feature>
<dbReference type="InterPro" id="IPR017900">
    <property type="entry name" value="4Fe4S_Fe_S_CS"/>
</dbReference>